<proteinExistence type="predicted"/>
<organism evidence="1 2">
    <name type="scientific">Stylosanthes scabra</name>
    <dbReference type="NCBI Taxonomy" id="79078"/>
    <lineage>
        <taxon>Eukaryota</taxon>
        <taxon>Viridiplantae</taxon>
        <taxon>Streptophyta</taxon>
        <taxon>Embryophyta</taxon>
        <taxon>Tracheophyta</taxon>
        <taxon>Spermatophyta</taxon>
        <taxon>Magnoliopsida</taxon>
        <taxon>eudicotyledons</taxon>
        <taxon>Gunneridae</taxon>
        <taxon>Pentapetalae</taxon>
        <taxon>rosids</taxon>
        <taxon>fabids</taxon>
        <taxon>Fabales</taxon>
        <taxon>Fabaceae</taxon>
        <taxon>Papilionoideae</taxon>
        <taxon>50 kb inversion clade</taxon>
        <taxon>dalbergioids sensu lato</taxon>
        <taxon>Dalbergieae</taxon>
        <taxon>Pterocarpus clade</taxon>
        <taxon>Stylosanthes</taxon>
    </lineage>
</organism>
<dbReference type="EMBL" id="JASCZI010121022">
    <property type="protein sequence ID" value="MED6158963.1"/>
    <property type="molecule type" value="Genomic_DNA"/>
</dbReference>
<accession>A0ABU6UFU7</accession>
<protein>
    <submittedName>
        <fullName evidence="1">Uncharacterized protein</fullName>
    </submittedName>
</protein>
<comment type="caution">
    <text evidence="1">The sequence shown here is derived from an EMBL/GenBank/DDBJ whole genome shotgun (WGS) entry which is preliminary data.</text>
</comment>
<reference evidence="1 2" key="1">
    <citation type="journal article" date="2023" name="Plants (Basel)">
        <title>Bridging the Gap: Combining Genomics and Transcriptomics Approaches to Understand Stylosanthes scabra, an Orphan Legume from the Brazilian Caatinga.</title>
        <authorList>
            <person name="Ferreira-Neto J.R.C."/>
            <person name="da Silva M.D."/>
            <person name="Binneck E."/>
            <person name="de Melo N.F."/>
            <person name="da Silva R.H."/>
            <person name="de Melo A.L.T.M."/>
            <person name="Pandolfi V."/>
            <person name="Bustamante F.O."/>
            <person name="Brasileiro-Vidal A.C."/>
            <person name="Benko-Iseppon A.M."/>
        </authorList>
    </citation>
    <scope>NUCLEOTIDE SEQUENCE [LARGE SCALE GENOMIC DNA]</scope>
    <source>
        <tissue evidence="1">Leaves</tissue>
    </source>
</reference>
<evidence type="ECO:0000313" key="1">
    <source>
        <dbReference type="EMBL" id="MED6158963.1"/>
    </source>
</evidence>
<sequence>MDVALEEVRVYLEKEYVIFCQLDQVVTLGGGDVDDDAQRSASAKDKEKVIVMTKIGNATPLDLIPDTNLRAMNLTIVMISSSTNVMVGGTKGGPILELDSWLKSPNVNPVEACAADEVVEEYVMHEAGVLLPRATNSEPVREEVIGIDIAHICWHVKSDCAAIGEREIISYKGISS</sequence>
<dbReference type="Proteomes" id="UP001341840">
    <property type="component" value="Unassembled WGS sequence"/>
</dbReference>
<name>A0ABU6UFU7_9FABA</name>
<gene>
    <name evidence="1" type="ORF">PIB30_037935</name>
</gene>
<keyword evidence="2" id="KW-1185">Reference proteome</keyword>
<evidence type="ECO:0000313" key="2">
    <source>
        <dbReference type="Proteomes" id="UP001341840"/>
    </source>
</evidence>